<keyword evidence="1" id="KW-0963">Cytoplasm</keyword>
<dbReference type="PANTHER" id="PTHR34696:SF1">
    <property type="entry name" value="PHOSPHORIBOSYLFORMYLGLYCINAMIDINE SYNTHASE SUBUNIT PURS"/>
    <property type="match status" value="1"/>
</dbReference>
<sequence length="82" mass="9067">MFLAKIHVLLKPTVNDPQGLTIARALSRLGFDAVDTVRAGKYFEVQIQGADKAIAEQDVKAMCKKLLSNPVIETFTYELESV</sequence>
<evidence type="ECO:0000256" key="3">
    <source>
        <dbReference type="ARBA" id="ARBA00022741"/>
    </source>
</evidence>
<dbReference type="Pfam" id="PF02700">
    <property type="entry name" value="PurS"/>
    <property type="match status" value="1"/>
</dbReference>
<organism evidence="6">
    <name type="scientific">marine metagenome</name>
    <dbReference type="NCBI Taxonomy" id="408172"/>
    <lineage>
        <taxon>unclassified sequences</taxon>
        <taxon>metagenomes</taxon>
        <taxon>ecological metagenomes</taxon>
    </lineage>
</organism>
<reference evidence="6" key="1">
    <citation type="submission" date="2018-05" db="EMBL/GenBank/DDBJ databases">
        <authorList>
            <person name="Lanie J.A."/>
            <person name="Ng W.-L."/>
            <person name="Kazmierczak K.M."/>
            <person name="Andrzejewski T.M."/>
            <person name="Davidsen T.M."/>
            <person name="Wayne K.J."/>
            <person name="Tettelin H."/>
            <person name="Glass J.I."/>
            <person name="Rusch D."/>
            <person name="Podicherti R."/>
            <person name="Tsui H.-C.T."/>
            <person name="Winkler M.E."/>
        </authorList>
    </citation>
    <scope>NUCLEOTIDE SEQUENCE</scope>
</reference>
<evidence type="ECO:0000256" key="4">
    <source>
        <dbReference type="ARBA" id="ARBA00022755"/>
    </source>
</evidence>
<dbReference type="NCBIfam" id="TIGR00302">
    <property type="entry name" value="phosphoribosylformylglycinamidine synthase subunit PurS"/>
    <property type="match status" value="1"/>
</dbReference>
<dbReference type="EMBL" id="UINC01006323">
    <property type="protein sequence ID" value="SVA26853.1"/>
    <property type="molecule type" value="Genomic_DNA"/>
</dbReference>
<dbReference type="GO" id="GO:0005524">
    <property type="term" value="F:ATP binding"/>
    <property type="evidence" value="ECO:0007669"/>
    <property type="project" value="UniProtKB-KW"/>
</dbReference>
<dbReference type="Gene3D" id="3.30.1280.10">
    <property type="entry name" value="Phosphoribosylformylglycinamidine synthase subunit PurS"/>
    <property type="match status" value="1"/>
</dbReference>
<dbReference type="AlphaFoldDB" id="A0A381UJ97"/>
<evidence type="ECO:0000256" key="5">
    <source>
        <dbReference type="ARBA" id="ARBA00022840"/>
    </source>
</evidence>
<evidence type="ECO:0000313" key="6">
    <source>
        <dbReference type="EMBL" id="SVA26853.1"/>
    </source>
</evidence>
<dbReference type="InterPro" id="IPR003850">
    <property type="entry name" value="PurS"/>
</dbReference>
<evidence type="ECO:0008006" key="7">
    <source>
        <dbReference type="Google" id="ProtNLM"/>
    </source>
</evidence>
<dbReference type="GO" id="GO:0016874">
    <property type="term" value="F:ligase activity"/>
    <property type="evidence" value="ECO:0007669"/>
    <property type="project" value="UniProtKB-KW"/>
</dbReference>
<dbReference type="NCBIfam" id="NF004630">
    <property type="entry name" value="PRK05974.1"/>
    <property type="match status" value="1"/>
</dbReference>
<keyword evidence="5" id="KW-0067">ATP-binding</keyword>
<gene>
    <name evidence="6" type="ORF">METZ01_LOCUS79707</name>
</gene>
<dbReference type="SUPFAM" id="SSF82697">
    <property type="entry name" value="PurS-like"/>
    <property type="match status" value="1"/>
</dbReference>
<dbReference type="HAMAP" id="MF_01926">
    <property type="entry name" value="PurS"/>
    <property type="match status" value="1"/>
</dbReference>
<keyword evidence="3" id="KW-0547">Nucleotide-binding</keyword>
<evidence type="ECO:0000256" key="2">
    <source>
        <dbReference type="ARBA" id="ARBA00022598"/>
    </source>
</evidence>
<keyword evidence="2" id="KW-0436">Ligase</keyword>
<protein>
    <recommendedName>
        <fullName evidence="7">Phosphoribosylformylglycinamidine synthase, purS protein</fullName>
    </recommendedName>
</protein>
<name>A0A381UJ97_9ZZZZ</name>
<proteinExistence type="inferred from homology"/>
<dbReference type="InterPro" id="IPR036604">
    <property type="entry name" value="PurS-like_sf"/>
</dbReference>
<dbReference type="GO" id="GO:0006164">
    <property type="term" value="P:purine nucleotide biosynthetic process"/>
    <property type="evidence" value="ECO:0007669"/>
    <property type="project" value="UniProtKB-KW"/>
</dbReference>
<keyword evidence="4" id="KW-0658">Purine biosynthesis</keyword>
<evidence type="ECO:0000256" key="1">
    <source>
        <dbReference type="ARBA" id="ARBA00022490"/>
    </source>
</evidence>
<dbReference type="PANTHER" id="PTHR34696">
    <property type="entry name" value="PHOSPHORIBOSYLFORMYLGLYCINAMIDINE SYNTHASE SUBUNIT PURS"/>
    <property type="match status" value="1"/>
</dbReference>
<accession>A0A381UJ97</accession>